<protein>
    <submittedName>
        <fullName evidence="2">Uncharacterized protein</fullName>
    </submittedName>
</protein>
<dbReference type="AlphaFoldDB" id="A0A218YTN9"/>
<name>A0A218YTN9_9HELO</name>
<dbReference type="InParanoid" id="A0A218YTN9"/>
<organism evidence="2 3">
    <name type="scientific">Diplocarpon coronariae</name>
    <dbReference type="NCBI Taxonomy" id="2795749"/>
    <lineage>
        <taxon>Eukaryota</taxon>
        <taxon>Fungi</taxon>
        <taxon>Dikarya</taxon>
        <taxon>Ascomycota</taxon>
        <taxon>Pezizomycotina</taxon>
        <taxon>Leotiomycetes</taxon>
        <taxon>Helotiales</taxon>
        <taxon>Drepanopezizaceae</taxon>
        <taxon>Diplocarpon</taxon>
    </lineage>
</organism>
<dbReference type="EMBL" id="MZNU01000391">
    <property type="protein sequence ID" value="OWO98472.1"/>
    <property type="molecule type" value="Genomic_DNA"/>
</dbReference>
<sequence>MGVALCAMTSGVQVRRGSIATALSVLLQAPSSKLQAARRTESTYKRSRGRVEPTATGDLAEGFSTRRSVAGQRSARPDVRIPERVADAESARASSQPGGRVNPGGKESPLTPSQA</sequence>
<feature type="compositionally biased region" description="Basic and acidic residues" evidence="1">
    <location>
        <begin position="75"/>
        <end position="90"/>
    </location>
</feature>
<keyword evidence="3" id="KW-1185">Reference proteome</keyword>
<feature type="region of interest" description="Disordered" evidence="1">
    <location>
        <begin position="36"/>
        <end position="115"/>
    </location>
</feature>
<evidence type="ECO:0000313" key="2">
    <source>
        <dbReference type="EMBL" id="OWO98472.1"/>
    </source>
</evidence>
<gene>
    <name evidence="2" type="ORF">B2J93_2207</name>
</gene>
<dbReference type="Proteomes" id="UP000242519">
    <property type="component" value="Unassembled WGS sequence"/>
</dbReference>
<evidence type="ECO:0000256" key="1">
    <source>
        <dbReference type="SAM" id="MobiDB-lite"/>
    </source>
</evidence>
<comment type="caution">
    <text evidence="2">The sequence shown here is derived from an EMBL/GenBank/DDBJ whole genome shotgun (WGS) entry which is preliminary data.</text>
</comment>
<proteinExistence type="predicted"/>
<evidence type="ECO:0000313" key="3">
    <source>
        <dbReference type="Proteomes" id="UP000242519"/>
    </source>
</evidence>
<reference evidence="2 3" key="1">
    <citation type="submission" date="2017-04" db="EMBL/GenBank/DDBJ databases">
        <title>Draft genome sequence of Marssonina coronaria NL1: causal agent of apple blotch.</title>
        <authorList>
            <person name="Cheng Q."/>
        </authorList>
    </citation>
    <scope>NUCLEOTIDE SEQUENCE [LARGE SCALE GENOMIC DNA]</scope>
    <source>
        <strain evidence="2 3">NL1</strain>
    </source>
</reference>
<accession>A0A218YTN9</accession>